<dbReference type="RefSeq" id="WP_131476481.1">
    <property type="nucleotide sequence ID" value="NZ_SJPE01000012.1"/>
</dbReference>
<accession>A0A4Q9YTN9</accession>
<keyword evidence="3" id="KW-1185">Reference proteome</keyword>
<dbReference type="AlphaFoldDB" id="A0A4Q9YTN9"/>
<dbReference type="OrthoDB" id="1358465at2"/>
<feature type="transmembrane region" description="Helical" evidence="1">
    <location>
        <begin position="6"/>
        <end position="27"/>
    </location>
</feature>
<reference evidence="2 3" key="1">
    <citation type="submission" date="2019-02" db="EMBL/GenBank/DDBJ databases">
        <title>Flavobacterium sp. RD-2-33 isolated from forest soil.</title>
        <authorList>
            <person name="Chaudhary D.K."/>
        </authorList>
    </citation>
    <scope>NUCLEOTIDE SEQUENCE [LARGE SCALE GENOMIC DNA]</scope>
    <source>
        <strain evidence="2 3">RD-2-33</strain>
    </source>
</reference>
<protein>
    <submittedName>
        <fullName evidence="2">Periplasmic heavy metal sensor</fullName>
    </submittedName>
</protein>
<name>A0A4Q9YTN9_9FLAO</name>
<organism evidence="2 3">
    <name type="scientific">Flavobacterium silvisoli</name>
    <dbReference type="NCBI Taxonomy" id="2529433"/>
    <lineage>
        <taxon>Bacteria</taxon>
        <taxon>Pseudomonadati</taxon>
        <taxon>Bacteroidota</taxon>
        <taxon>Flavobacteriia</taxon>
        <taxon>Flavobacteriales</taxon>
        <taxon>Flavobacteriaceae</taxon>
        <taxon>Flavobacterium</taxon>
    </lineage>
</organism>
<dbReference type="EMBL" id="SJPE01000012">
    <property type="protein sequence ID" value="TBX66993.1"/>
    <property type="molecule type" value="Genomic_DNA"/>
</dbReference>
<keyword evidence="1" id="KW-0472">Membrane</keyword>
<proteinExistence type="predicted"/>
<evidence type="ECO:0000313" key="2">
    <source>
        <dbReference type="EMBL" id="TBX66993.1"/>
    </source>
</evidence>
<keyword evidence="1" id="KW-0812">Transmembrane</keyword>
<keyword evidence="1" id="KW-1133">Transmembrane helix</keyword>
<evidence type="ECO:0000256" key="1">
    <source>
        <dbReference type="SAM" id="Phobius"/>
    </source>
</evidence>
<evidence type="ECO:0000313" key="3">
    <source>
        <dbReference type="Proteomes" id="UP000293300"/>
    </source>
</evidence>
<sequence length="162" mass="18707">MEKTKLLTIAVIGLLLLNLATLGFLFLNGPKGHRPPMEGPPMGRPKPRTIIIDQLHFDALQQKEYDQLIEWHQATISQLDRNIRQTKRALYSQLMQTEVNLKAKDSLIAVLNGYQKQVEATHFKHFEDIKKLCRQDQLKDFNDLTEELARIFAPKPQGPEHE</sequence>
<comment type="caution">
    <text evidence="2">The sequence shown here is derived from an EMBL/GenBank/DDBJ whole genome shotgun (WGS) entry which is preliminary data.</text>
</comment>
<dbReference type="Gene3D" id="1.20.120.1490">
    <property type="match status" value="1"/>
</dbReference>
<gene>
    <name evidence="2" type="ORF">EZL74_10050</name>
</gene>
<dbReference type="Proteomes" id="UP000293300">
    <property type="component" value="Unassembled WGS sequence"/>
</dbReference>